<evidence type="ECO:0000313" key="3">
    <source>
        <dbReference type="EnsemblPlants" id="TraesCS2B02G425700.1"/>
    </source>
</evidence>
<dbReference type="Gramene" id="TraesJUL2B03G01011310.1">
    <property type="protein sequence ID" value="TraesJUL2B03G01011310.1"/>
    <property type="gene ID" value="TraesJUL2B03G01011310"/>
</dbReference>
<dbReference type="Gramene" id="TraesCS2B02G425700.1">
    <property type="protein sequence ID" value="TraesCS2B02G425700.1"/>
    <property type="gene ID" value="TraesCS2B02G425700"/>
</dbReference>
<dbReference type="EnsemblPlants" id="TraesCS2B02G425700.1">
    <property type="protein sequence ID" value="TraesCS2B02G425700.1"/>
    <property type="gene ID" value="TraesCS2B02G425700"/>
</dbReference>
<dbReference type="Gramene" id="TraesCLE_scaffold_033119_01G000100.1">
    <property type="protein sequence ID" value="TraesCLE_scaffold_033119_01G000100.1"/>
    <property type="gene ID" value="TraesCLE_scaffold_033119_01G000100"/>
</dbReference>
<dbReference type="Gramene" id="TraesSTA2B03G00999940.1">
    <property type="protein sequence ID" value="TraesSTA2B03G00999940.1"/>
    <property type="gene ID" value="TraesSTA2B03G00999940"/>
</dbReference>
<gene>
    <name evidence="3" type="primary">LOC123041783</name>
</gene>
<dbReference type="InterPro" id="IPR046533">
    <property type="entry name" value="DUF6598"/>
</dbReference>
<proteinExistence type="predicted"/>
<accession>A0A3B6CDF0</accession>
<dbReference type="Gramene" id="TraesWEE_scaffold_014277_01G000100.1">
    <property type="protein sequence ID" value="TraesWEE_scaffold_014277_01G000100.1"/>
    <property type="gene ID" value="TraesWEE_scaffold_014277_01G000100"/>
</dbReference>
<dbReference type="Gramene" id="TraesCS2B03G1083200.1">
    <property type="protein sequence ID" value="TraesCS2B03G1083200.1.CDS"/>
    <property type="gene ID" value="TraesCS2B03G1083200"/>
</dbReference>
<evidence type="ECO:0000259" key="2">
    <source>
        <dbReference type="Pfam" id="PF20241"/>
    </source>
</evidence>
<dbReference type="Gramene" id="TraesROB_scaffold_023699_01G000100.1">
    <property type="protein sequence ID" value="TraesROB_scaffold_023699_01G000100.1"/>
    <property type="gene ID" value="TraesROB_scaffold_023699_01G000100"/>
</dbReference>
<protein>
    <recommendedName>
        <fullName evidence="2">DUF6598 domain-containing protein</fullName>
    </recommendedName>
</protein>
<feature type="coiled-coil region" evidence="1">
    <location>
        <begin position="11"/>
        <end position="38"/>
    </location>
</feature>
<dbReference type="Pfam" id="PF20241">
    <property type="entry name" value="DUF6598"/>
    <property type="match status" value="1"/>
</dbReference>
<reference evidence="3" key="2">
    <citation type="submission" date="2018-10" db="UniProtKB">
        <authorList>
            <consortium name="EnsemblPlants"/>
        </authorList>
    </citation>
    <scope>IDENTIFICATION</scope>
</reference>
<dbReference type="PANTHER" id="PTHR33065">
    <property type="entry name" value="OS07G0486400 PROTEIN"/>
    <property type="match status" value="1"/>
</dbReference>
<sequence>MELSDSELAGVKSYREYIELMEKKEEQLRKDCEIKDKRTYGEQEIEEHREGSRSFCSLLSPSPVAADSQYGLPRKSLQIFSIKVTDLKYGLIWPLQVYGSVAFRNSVEPKVNYLFRCTRDNCQTLTQKDPFLRLTGPSRAIWLLDMVFIDVQLKVKCKKESEDEVLTYKFSDFHQLFPFDPSKHVIRRPIPCKRCTLELDLAMLPSSVEATVGVRVVDGSWPDQCAGLVACNTESVKGGQVVLLDFQDGKLPTKSDGVVELVRRVVSVDYPEGKLIVSVEASRDGFSAQCTVEFEMQASGRSTDMCDLIFCKMEVTVCWSTLLLQNILD</sequence>
<keyword evidence="4" id="KW-1185">Reference proteome</keyword>
<dbReference type="InterPro" id="IPR001938">
    <property type="entry name" value="Thaumatin"/>
</dbReference>
<dbReference type="Proteomes" id="UP000019116">
    <property type="component" value="Chromosome 2B"/>
</dbReference>
<dbReference type="Gramene" id="TraesLDM2B03G01005430.1">
    <property type="protein sequence ID" value="TraesLDM2B03G01005430.1"/>
    <property type="gene ID" value="TraesLDM2B03G01005430"/>
</dbReference>
<dbReference type="Gramene" id="TraesJAG2B03G01004140.1">
    <property type="protein sequence ID" value="TraesJAG2B03G01004140.1"/>
    <property type="gene ID" value="TraesJAG2B03G01004140"/>
</dbReference>
<dbReference type="Gramene" id="TraesSYM2B03G01019030.1">
    <property type="protein sequence ID" value="TraesSYM2B03G01019030.1"/>
    <property type="gene ID" value="TraesSYM2B03G01019030"/>
</dbReference>
<dbReference type="Gramene" id="TraesARI2B03G01019550.1">
    <property type="protein sequence ID" value="TraesARI2B03G01019550.1"/>
    <property type="gene ID" value="TraesARI2B03G01019550"/>
</dbReference>
<evidence type="ECO:0000313" key="4">
    <source>
        <dbReference type="Proteomes" id="UP000019116"/>
    </source>
</evidence>
<name>A0A3B6CDF0_WHEAT</name>
<organism evidence="3">
    <name type="scientific">Triticum aestivum</name>
    <name type="common">Wheat</name>
    <dbReference type="NCBI Taxonomy" id="4565"/>
    <lineage>
        <taxon>Eukaryota</taxon>
        <taxon>Viridiplantae</taxon>
        <taxon>Streptophyta</taxon>
        <taxon>Embryophyta</taxon>
        <taxon>Tracheophyta</taxon>
        <taxon>Spermatophyta</taxon>
        <taxon>Magnoliopsida</taxon>
        <taxon>Liliopsida</taxon>
        <taxon>Poales</taxon>
        <taxon>Poaceae</taxon>
        <taxon>BOP clade</taxon>
        <taxon>Pooideae</taxon>
        <taxon>Triticodae</taxon>
        <taxon>Triticeae</taxon>
        <taxon>Triticinae</taxon>
        <taxon>Triticum</taxon>
    </lineage>
</organism>
<dbReference type="PANTHER" id="PTHR33065:SF78">
    <property type="entry name" value="GENOME ASSEMBLY, CHROMOSOME: II"/>
    <property type="match status" value="1"/>
</dbReference>
<reference evidence="3" key="1">
    <citation type="submission" date="2018-08" db="EMBL/GenBank/DDBJ databases">
        <authorList>
            <person name="Rossello M."/>
        </authorList>
    </citation>
    <scope>NUCLEOTIDE SEQUENCE [LARGE SCALE GENOMIC DNA]</scope>
    <source>
        <strain evidence="3">cv. Chinese Spring</strain>
    </source>
</reference>
<feature type="domain" description="DUF6598" evidence="2">
    <location>
        <begin position="76"/>
        <end position="317"/>
    </location>
</feature>
<keyword evidence="1" id="KW-0175">Coiled coil</keyword>
<dbReference type="AlphaFoldDB" id="A0A3B6CDF0"/>
<dbReference type="RefSeq" id="XP_044320278.1">
    <property type="nucleotide sequence ID" value="XM_044464343.1"/>
</dbReference>
<dbReference type="GeneID" id="123041783"/>
<dbReference type="OrthoDB" id="676131at2759"/>
<evidence type="ECO:0000256" key="1">
    <source>
        <dbReference type="SAM" id="Coils"/>
    </source>
</evidence>
<dbReference type="PIRSF" id="PIRSF002703">
    <property type="entry name" value="Thaumatin"/>
    <property type="match status" value="1"/>
</dbReference>